<dbReference type="OrthoDB" id="9775455at2"/>
<dbReference type="GO" id="GO:0009306">
    <property type="term" value="P:protein secretion"/>
    <property type="evidence" value="ECO:0007669"/>
    <property type="project" value="InterPro"/>
</dbReference>
<dbReference type="InterPro" id="IPR049371">
    <property type="entry name" value="GspD-like_N0"/>
</dbReference>
<protein>
    <submittedName>
        <fullName evidence="11">General secretion pathway protein D</fullName>
    </submittedName>
</protein>
<dbReference type="InterPro" id="IPR004846">
    <property type="entry name" value="T2SS/T3SS_dom"/>
</dbReference>
<dbReference type="AlphaFoldDB" id="A0A1W1WVW7"/>
<dbReference type="STRING" id="1069081.SAMN05660197_2032"/>
<comment type="subcellular location">
    <subcellularLocation>
        <location evidence="6">Cell outer membrane</location>
    </subcellularLocation>
    <subcellularLocation>
        <location evidence="1">Membrane</location>
    </subcellularLocation>
</comment>
<gene>
    <name evidence="11" type="ORF">SAMN05660197_2032</name>
</gene>
<dbReference type="PANTHER" id="PTHR30332">
    <property type="entry name" value="PROBABLE GENERAL SECRETION PATHWAY PROTEIN D"/>
    <property type="match status" value="1"/>
</dbReference>
<keyword evidence="4" id="KW-0472">Membrane</keyword>
<dbReference type="InterPro" id="IPR005644">
    <property type="entry name" value="NolW-like"/>
</dbReference>
<comment type="similarity">
    <text evidence="5">Belongs to the bacterial secretin family.</text>
</comment>
<accession>A0A1W1WVW7</accession>
<evidence type="ECO:0000256" key="7">
    <source>
        <dbReference type="SAM" id="SignalP"/>
    </source>
</evidence>
<dbReference type="EMBL" id="FWWZ01000002">
    <property type="protein sequence ID" value="SMC10190.1"/>
    <property type="molecule type" value="Genomic_DNA"/>
</dbReference>
<proteinExistence type="inferred from homology"/>
<dbReference type="InterPro" id="IPR050810">
    <property type="entry name" value="Bact_Secretion_Sys_Channel"/>
</dbReference>
<dbReference type="GO" id="GO:0015627">
    <property type="term" value="C:type II protein secretion system complex"/>
    <property type="evidence" value="ECO:0007669"/>
    <property type="project" value="TreeGrafter"/>
</dbReference>
<evidence type="ECO:0000259" key="10">
    <source>
        <dbReference type="Pfam" id="PF21305"/>
    </source>
</evidence>
<feature type="signal peptide" evidence="7">
    <location>
        <begin position="1"/>
        <end position="19"/>
    </location>
</feature>
<dbReference type="GO" id="GO:0009279">
    <property type="term" value="C:cell outer membrane"/>
    <property type="evidence" value="ECO:0007669"/>
    <property type="project" value="UniProtKB-SubCell"/>
</dbReference>
<evidence type="ECO:0000313" key="12">
    <source>
        <dbReference type="Proteomes" id="UP000192602"/>
    </source>
</evidence>
<evidence type="ECO:0000256" key="5">
    <source>
        <dbReference type="RuleBase" id="RU004003"/>
    </source>
</evidence>
<evidence type="ECO:0000256" key="6">
    <source>
        <dbReference type="RuleBase" id="RU004004"/>
    </source>
</evidence>
<name>A0A1W1WVW7_9BACT</name>
<dbReference type="InterPro" id="IPR001775">
    <property type="entry name" value="GspD/PilQ"/>
</dbReference>
<keyword evidence="2" id="KW-0812">Transmembrane</keyword>
<dbReference type="PANTHER" id="PTHR30332:SF24">
    <property type="entry name" value="SECRETIN GSPD-RELATED"/>
    <property type="match status" value="1"/>
</dbReference>
<evidence type="ECO:0000256" key="1">
    <source>
        <dbReference type="ARBA" id="ARBA00004370"/>
    </source>
</evidence>
<keyword evidence="6" id="KW-0813">Transport</keyword>
<dbReference type="Proteomes" id="UP000192602">
    <property type="component" value="Unassembled WGS sequence"/>
</dbReference>
<sequence length="618" mass="68141">MKYIKIILVAMLLFSSLAAKEKKTVFVTAKETVNIKFNNLKIEDFIKMVSKIIHKNILLTTPVPGNINFVSSAPVYKDELFNILIDVLDARGFTLVEDGNYLKVVRSSRAVKEGLDFVAKTPGVMRTTIIRIKNANVDIVAAKIRQFLSIGGKIITLRESNSMVIADYPKNVEIIKKIARFIDQDPSSKMKIKFIELKNAKAGRIINQVSKMAKATINQKIPTNKIELLSDDATNSIILIASTENIAKLTPYIQKLDAKNTAAEQQIAVIPLNNAEAKDLVTTLDKLLAKKKYPKETEKPTISVDEEMNSLIVSAKGEDIEMIKKMVKMLDRERPQVYIEAKIVEISESRAKQVGIKYGLEGGKVTSNALYTAAMNLGGSSIVSGAINSILKMPDEITEGVALGAFIDFLSSEGAAEILSEPSLLCVNNKDSSIYVGKVVSVLTSSVQGNSTTDLARNTYQRQDIGLTLKIKPRISSGNKVTIKTTLIQEDVAGGQPGLPDTTKRQIETNAIVRNGESVILGGLIKAKYDDKETKIPLLGDIPVAGNLFRDRQKIRDKVNLVVILTPFIVKSSEDMQKLKKRLSRLNALEEQYYKILVQKLKVKGAQKGVRSQATSQY</sequence>
<evidence type="ECO:0000256" key="2">
    <source>
        <dbReference type="ARBA" id="ARBA00022692"/>
    </source>
</evidence>
<dbReference type="PRINTS" id="PR00811">
    <property type="entry name" value="BCTERIALGSPD"/>
</dbReference>
<dbReference type="Gene3D" id="3.30.1370.120">
    <property type="match status" value="3"/>
</dbReference>
<feature type="domain" description="Type II/III secretion system secretin-like" evidence="8">
    <location>
        <begin position="410"/>
        <end position="571"/>
    </location>
</feature>
<dbReference type="Pfam" id="PF21305">
    <property type="entry name" value="type_II_gspD_N0"/>
    <property type="match status" value="1"/>
</dbReference>
<evidence type="ECO:0000256" key="3">
    <source>
        <dbReference type="ARBA" id="ARBA00022729"/>
    </source>
</evidence>
<dbReference type="InterPro" id="IPR038591">
    <property type="entry name" value="NolW-like_sf"/>
</dbReference>
<dbReference type="Pfam" id="PF03958">
    <property type="entry name" value="Secretin_N"/>
    <property type="match status" value="1"/>
</dbReference>
<feature type="domain" description="NolW-like" evidence="9">
    <location>
        <begin position="268"/>
        <end position="336"/>
    </location>
</feature>
<dbReference type="Pfam" id="PF00263">
    <property type="entry name" value="Secretin"/>
    <property type="match status" value="1"/>
</dbReference>
<feature type="chain" id="PRO_5012009187" evidence="7">
    <location>
        <begin position="20"/>
        <end position="618"/>
    </location>
</feature>
<organism evidence="11 12">
    <name type="scientific">Nitratiruptor tergarcus DSM 16512</name>
    <dbReference type="NCBI Taxonomy" id="1069081"/>
    <lineage>
        <taxon>Bacteria</taxon>
        <taxon>Pseudomonadati</taxon>
        <taxon>Campylobacterota</taxon>
        <taxon>Epsilonproteobacteria</taxon>
        <taxon>Nautiliales</taxon>
        <taxon>Nitratiruptoraceae</taxon>
        <taxon>Nitratiruptor</taxon>
    </lineage>
</organism>
<keyword evidence="12" id="KW-1185">Reference proteome</keyword>
<evidence type="ECO:0000259" key="8">
    <source>
        <dbReference type="Pfam" id="PF00263"/>
    </source>
</evidence>
<evidence type="ECO:0000259" key="9">
    <source>
        <dbReference type="Pfam" id="PF03958"/>
    </source>
</evidence>
<dbReference type="RefSeq" id="WP_084276646.1">
    <property type="nucleotide sequence ID" value="NZ_AP026672.1"/>
</dbReference>
<evidence type="ECO:0000256" key="4">
    <source>
        <dbReference type="ARBA" id="ARBA00023136"/>
    </source>
</evidence>
<feature type="domain" description="GspD-like N0" evidence="10">
    <location>
        <begin position="36"/>
        <end position="104"/>
    </location>
</feature>
<keyword evidence="3 7" id="KW-0732">Signal</keyword>
<reference evidence="12" key="1">
    <citation type="submission" date="2017-04" db="EMBL/GenBank/DDBJ databases">
        <authorList>
            <person name="Varghese N."/>
            <person name="Submissions S."/>
        </authorList>
    </citation>
    <scope>NUCLEOTIDE SEQUENCE [LARGE SCALE GENOMIC DNA]</scope>
    <source>
        <strain evidence="12">DSM 16512</strain>
    </source>
</reference>
<evidence type="ECO:0000313" key="11">
    <source>
        <dbReference type="EMBL" id="SMC10190.1"/>
    </source>
</evidence>